<dbReference type="PROSITE" id="PS00671">
    <property type="entry name" value="D_2_HYDROXYACID_DH_3"/>
    <property type="match status" value="1"/>
</dbReference>
<dbReference type="InterPro" id="IPR036291">
    <property type="entry name" value="NAD(P)-bd_dom_sf"/>
</dbReference>
<dbReference type="SUPFAM" id="SSF51735">
    <property type="entry name" value="NAD(P)-binding Rossmann-fold domains"/>
    <property type="match status" value="1"/>
</dbReference>
<dbReference type="InterPro" id="IPR050223">
    <property type="entry name" value="D-isomer_2-hydroxyacid_DH"/>
</dbReference>
<keyword evidence="1 2" id="KW-0560">Oxidoreductase</keyword>
<dbReference type="EMBL" id="CAMXCT030000001">
    <property type="protein sequence ID" value="CAL4759211.1"/>
    <property type="molecule type" value="Genomic_DNA"/>
</dbReference>
<dbReference type="GO" id="GO:0051287">
    <property type="term" value="F:NAD binding"/>
    <property type="evidence" value="ECO:0007669"/>
    <property type="project" value="InterPro"/>
</dbReference>
<dbReference type="SUPFAM" id="SSF52283">
    <property type="entry name" value="Formate/glycerate dehydrogenase catalytic domain-like"/>
    <property type="match status" value="1"/>
</dbReference>
<dbReference type="Pfam" id="PF00389">
    <property type="entry name" value="2-Hacid_dh"/>
    <property type="match status" value="1"/>
</dbReference>
<comment type="similarity">
    <text evidence="2">Belongs to the D-isomer specific 2-hydroxyacid dehydrogenase family.</text>
</comment>
<dbReference type="Proteomes" id="UP001152797">
    <property type="component" value="Unassembled WGS sequence"/>
</dbReference>
<proteinExistence type="inferred from homology"/>
<dbReference type="PANTHER" id="PTHR10996:SF277">
    <property type="entry name" value="GLYOXYLATE REDUCTASE_HYDROXYPYRUVATE REDUCTASE"/>
    <property type="match status" value="1"/>
</dbReference>
<evidence type="ECO:0000256" key="2">
    <source>
        <dbReference type="RuleBase" id="RU003719"/>
    </source>
</evidence>
<name>A0A9P1FCP7_9DINO</name>
<protein>
    <submittedName>
        <fullName evidence="7">Glyoxylate reductase</fullName>
    </submittedName>
</protein>
<comment type="caution">
    <text evidence="5">The sequence shown here is derived from an EMBL/GenBank/DDBJ whole genome shotgun (WGS) entry which is preliminary data.</text>
</comment>
<evidence type="ECO:0000313" key="8">
    <source>
        <dbReference type="Proteomes" id="UP001152797"/>
    </source>
</evidence>
<evidence type="ECO:0000313" key="7">
    <source>
        <dbReference type="EMBL" id="CAL4759211.1"/>
    </source>
</evidence>
<evidence type="ECO:0000313" key="6">
    <source>
        <dbReference type="EMBL" id="CAL1125274.1"/>
    </source>
</evidence>
<dbReference type="GO" id="GO:0005829">
    <property type="term" value="C:cytosol"/>
    <property type="evidence" value="ECO:0007669"/>
    <property type="project" value="TreeGrafter"/>
</dbReference>
<feature type="domain" description="D-isomer specific 2-hydroxyacid dehydrogenase catalytic" evidence="3">
    <location>
        <begin position="6"/>
        <end position="321"/>
    </location>
</feature>
<organism evidence="5">
    <name type="scientific">Cladocopium goreaui</name>
    <dbReference type="NCBI Taxonomy" id="2562237"/>
    <lineage>
        <taxon>Eukaryota</taxon>
        <taxon>Sar</taxon>
        <taxon>Alveolata</taxon>
        <taxon>Dinophyceae</taxon>
        <taxon>Suessiales</taxon>
        <taxon>Symbiodiniaceae</taxon>
        <taxon>Cladocopium</taxon>
    </lineage>
</organism>
<dbReference type="InterPro" id="IPR006140">
    <property type="entry name" value="D-isomer_DH_NAD-bd"/>
</dbReference>
<feature type="domain" description="D-isomer specific 2-hydroxyacid dehydrogenase NAD-binding" evidence="4">
    <location>
        <begin position="111"/>
        <end position="289"/>
    </location>
</feature>
<dbReference type="GO" id="GO:0016618">
    <property type="term" value="F:hydroxypyruvate reductase [NAD(P)H] activity"/>
    <property type="evidence" value="ECO:0007669"/>
    <property type="project" value="TreeGrafter"/>
</dbReference>
<dbReference type="OrthoDB" id="298012at2759"/>
<dbReference type="FunFam" id="3.40.50.720:FF:000026">
    <property type="entry name" value="Glyoxylate/hydroxypyruvate reductase B"/>
    <property type="match status" value="1"/>
</dbReference>
<dbReference type="EMBL" id="CAMXCT010000001">
    <property type="protein sequence ID" value="CAI3971899.1"/>
    <property type="molecule type" value="Genomic_DNA"/>
</dbReference>
<dbReference type="PANTHER" id="PTHR10996">
    <property type="entry name" value="2-HYDROXYACID DEHYDROGENASE-RELATED"/>
    <property type="match status" value="1"/>
</dbReference>
<dbReference type="AlphaFoldDB" id="A0A9P1FCP7"/>
<evidence type="ECO:0000256" key="1">
    <source>
        <dbReference type="ARBA" id="ARBA00023002"/>
    </source>
</evidence>
<dbReference type="InterPro" id="IPR029752">
    <property type="entry name" value="D-isomer_DH_CS1"/>
</dbReference>
<evidence type="ECO:0000259" key="3">
    <source>
        <dbReference type="Pfam" id="PF00389"/>
    </source>
</evidence>
<dbReference type="PROSITE" id="PS00065">
    <property type="entry name" value="D_2_HYDROXYACID_DH_1"/>
    <property type="match status" value="1"/>
</dbReference>
<dbReference type="Pfam" id="PF02826">
    <property type="entry name" value="2-Hacid_dh_C"/>
    <property type="match status" value="1"/>
</dbReference>
<dbReference type="Gene3D" id="3.40.50.720">
    <property type="entry name" value="NAD(P)-binding Rossmann-like Domain"/>
    <property type="match status" value="2"/>
</dbReference>
<keyword evidence="8" id="KW-1185">Reference proteome</keyword>
<sequence>MSKPKVFVTRLIPEAGLDLVREACDAEVWSEPLPPPIEVVKEKLAGCQGLLSLLTEKIDGELLDALPDLKVVSNYAVGFNNIDIPAATERGVCVGNTPGVLTEATADLAFTLLISAARRVVEGHRYTVEGKWRTWEPRGHIGQDLMGKTIGIIGMGRIGYAMAKRCHLGWDMQVLYHDPNVNEHADRDLKAKHVDFETLLAESDFISVHADLNETTKGMFDSKAFKQMKSTAVFVNTARGPLVVEADLTAALKQGEIFAAGLDVTDPEPPNMENPLLQLENVTILPHIASATVSSRNGMARIAAENLIAGVRGEALPHWVNPEVADRRRS</sequence>
<reference evidence="6" key="2">
    <citation type="submission" date="2024-04" db="EMBL/GenBank/DDBJ databases">
        <authorList>
            <person name="Chen Y."/>
            <person name="Shah S."/>
            <person name="Dougan E. K."/>
            <person name="Thang M."/>
            <person name="Chan C."/>
        </authorList>
    </citation>
    <scope>NUCLEOTIDE SEQUENCE [LARGE SCALE GENOMIC DNA]</scope>
</reference>
<dbReference type="EMBL" id="CAMXCT020000001">
    <property type="protein sequence ID" value="CAL1125274.1"/>
    <property type="molecule type" value="Genomic_DNA"/>
</dbReference>
<dbReference type="InterPro" id="IPR029753">
    <property type="entry name" value="D-isomer_DH_CS"/>
</dbReference>
<gene>
    <name evidence="5" type="ORF">C1SCF055_LOCUS489</name>
</gene>
<dbReference type="CDD" id="cd05301">
    <property type="entry name" value="GDH"/>
    <property type="match status" value="1"/>
</dbReference>
<evidence type="ECO:0000313" key="5">
    <source>
        <dbReference type="EMBL" id="CAI3971899.1"/>
    </source>
</evidence>
<dbReference type="GO" id="GO:0030267">
    <property type="term" value="F:glyoxylate reductase (NADPH) activity"/>
    <property type="evidence" value="ECO:0007669"/>
    <property type="project" value="TreeGrafter"/>
</dbReference>
<dbReference type="InterPro" id="IPR006139">
    <property type="entry name" value="D-isomer_2_OHA_DH_cat_dom"/>
</dbReference>
<evidence type="ECO:0000259" key="4">
    <source>
        <dbReference type="Pfam" id="PF02826"/>
    </source>
</evidence>
<reference evidence="5" key="1">
    <citation type="submission" date="2022-10" db="EMBL/GenBank/DDBJ databases">
        <authorList>
            <person name="Chen Y."/>
            <person name="Dougan E. K."/>
            <person name="Chan C."/>
            <person name="Rhodes N."/>
            <person name="Thang M."/>
        </authorList>
    </citation>
    <scope>NUCLEOTIDE SEQUENCE</scope>
</reference>
<accession>A0A9P1FCP7</accession>